<evidence type="ECO:0000313" key="1">
    <source>
        <dbReference type="EMBL" id="MDR9851982.1"/>
    </source>
</evidence>
<sequence>MKRARPLMQMAWRNSGSVRRTDKTATCFIFSTGVLCASSAYRAVLPSFFISPLNHPTPGAVCLFHRAATGKPAYVFHRANSSSLAVAELSTAILLIHVLRFSSQRHSVAEQGNGSFSKFPGVFETKPNTKRKAGKAGFSNK</sequence>
<evidence type="ECO:0000313" key="2">
    <source>
        <dbReference type="Proteomes" id="UP001246576"/>
    </source>
</evidence>
<comment type="caution">
    <text evidence="1">The sequence shown here is derived from an EMBL/GenBank/DDBJ whole genome shotgun (WGS) entry which is preliminary data.</text>
</comment>
<keyword evidence="2" id="KW-1185">Reference proteome</keyword>
<dbReference type="EMBL" id="JAVLSJ010000035">
    <property type="protein sequence ID" value="MDR9851982.1"/>
    <property type="molecule type" value="Genomic_DNA"/>
</dbReference>
<accession>A0ABU2EVX6</accession>
<organism evidence="1 2">
    <name type="scientific">Herbaspirillum huttiense subsp. lycopersici</name>
    <dbReference type="NCBI Taxonomy" id="3074428"/>
    <lineage>
        <taxon>Bacteria</taxon>
        <taxon>Pseudomonadati</taxon>
        <taxon>Pseudomonadota</taxon>
        <taxon>Betaproteobacteria</taxon>
        <taxon>Burkholderiales</taxon>
        <taxon>Oxalobacteraceae</taxon>
        <taxon>Herbaspirillum</taxon>
    </lineage>
</organism>
<dbReference type="Proteomes" id="UP001246576">
    <property type="component" value="Unassembled WGS sequence"/>
</dbReference>
<reference evidence="1" key="1">
    <citation type="submission" date="2023-09" db="EMBL/GenBank/DDBJ databases">
        <title>Description of first Herbaspirillum huttiense subsp. nephrolepsisexaltata and Herbaspirillum huttiense subsp. lycopersicon.</title>
        <authorList>
            <person name="Poudel M."/>
            <person name="Sharma A."/>
            <person name="Goss E."/>
            <person name="Tapia J.H."/>
            <person name="Harmon C.M."/>
            <person name="Jones J.B."/>
        </authorList>
    </citation>
    <scope>NUCLEOTIDE SEQUENCE</scope>
    <source>
        <strain evidence="1">SE1</strain>
    </source>
</reference>
<name>A0ABU2EVX6_9BURK</name>
<proteinExistence type="predicted"/>
<protein>
    <submittedName>
        <fullName evidence="1">Uncharacterized protein</fullName>
    </submittedName>
</protein>
<dbReference type="RefSeq" id="WP_310841791.1">
    <property type="nucleotide sequence ID" value="NZ_JAVLSJ010000035.1"/>
</dbReference>
<gene>
    <name evidence="1" type="ORF">RI048_27450</name>
</gene>